<evidence type="ECO:0000313" key="2">
    <source>
        <dbReference type="Proteomes" id="UP000316304"/>
    </source>
</evidence>
<name>A0A5C6CLF5_9BACT</name>
<keyword evidence="2" id="KW-1185">Reference proteome</keyword>
<dbReference type="AlphaFoldDB" id="A0A5C6CLF5"/>
<gene>
    <name evidence="1" type="ORF">Pla52o_15860</name>
</gene>
<protein>
    <recommendedName>
        <fullName evidence="3">Carboxypeptidase regulatory-like domain-containing protein</fullName>
    </recommendedName>
</protein>
<dbReference type="OrthoDB" id="291697at2"/>
<evidence type="ECO:0000313" key="1">
    <source>
        <dbReference type="EMBL" id="TWU25288.1"/>
    </source>
</evidence>
<dbReference type="EMBL" id="SJPT01000002">
    <property type="protein sequence ID" value="TWU25288.1"/>
    <property type="molecule type" value="Genomic_DNA"/>
</dbReference>
<dbReference type="PROSITE" id="PS51257">
    <property type="entry name" value="PROKAR_LIPOPROTEIN"/>
    <property type="match status" value="1"/>
</dbReference>
<evidence type="ECO:0008006" key="3">
    <source>
        <dbReference type="Google" id="ProtNLM"/>
    </source>
</evidence>
<reference evidence="1 2" key="1">
    <citation type="submission" date="2019-02" db="EMBL/GenBank/DDBJ databases">
        <title>Deep-cultivation of Planctomycetes and their phenomic and genomic characterization uncovers novel biology.</title>
        <authorList>
            <person name="Wiegand S."/>
            <person name="Jogler M."/>
            <person name="Boedeker C."/>
            <person name="Pinto D."/>
            <person name="Vollmers J."/>
            <person name="Rivas-Marin E."/>
            <person name="Kohn T."/>
            <person name="Peeters S.H."/>
            <person name="Heuer A."/>
            <person name="Rast P."/>
            <person name="Oberbeckmann S."/>
            <person name="Bunk B."/>
            <person name="Jeske O."/>
            <person name="Meyerdierks A."/>
            <person name="Storesund J.E."/>
            <person name="Kallscheuer N."/>
            <person name="Luecker S."/>
            <person name="Lage O.M."/>
            <person name="Pohl T."/>
            <person name="Merkel B.J."/>
            <person name="Hornburger P."/>
            <person name="Mueller R.-W."/>
            <person name="Bruemmer F."/>
            <person name="Labrenz M."/>
            <person name="Spormann A.M."/>
            <person name="Op Den Camp H."/>
            <person name="Overmann J."/>
            <person name="Amann R."/>
            <person name="Jetten M.S.M."/>
            <person name="Mascher T."/>
            <person name="Medema M.H."/>
            <person name="Devos D.P."/>
            <person name="Kaster A.-K."/>
            <person name="Ovreas L."/>
            <person name="Rohde M."/>
            <person name="Galperin M.Y."/>
            <person name="Jogler C."/>
        </authorList>
    </citation>
    <scope>NUCLEOTIDE SEQUENCE [LARGE SCALE GENOMIC DNA]</scope>
    <source>
        <strain evidence="1 2">Pla52o</strain>
    </source>
</reference>
<proteinExistence type="predicted"/>
<sequence length="155" mass="16227">MKAFVMDRMHDSMAICRGVFALAVVTMLGCGDGGPGRVAVHGTVTLNGESLEQGTIAFIPTGETLGPTTGAQIVNGVYAVPAKKGAVIGMHQVQITSMQKTGQQIEAGPPEPPGTMVDMIEQIVPSQYNTTSTLTVNVKPGENNNVDFALERPDT</sequence>
<accession>A0A5C6CLF5</accession>
<organism evidence="1 2">
    <name type="scientific">Novipirellula galeiformis</name>
    <dbReference type="NCBI Taxonomy" id="2528004"/>
    <lineage>
        <taxon>Bacteria</taxon>
        <taxon>Pseudomonadati</taxon>
        <taxon>Planctomycetota</taxon>
        <taxon>Planctomycetia</taxon>
        <taxon>Pirellulales</taxon>
        <taxon>Pirellulaceae</taxon>
        <taxon>Novipirellula</taxon>
    </lineage>
</organism>
<dbReference type="RefSeq" id="WP_146593936.1">
    <property type="nucleotide sequence ID" value="NZ_SJPT01000002.1"/>
</dbReference>
<dbReference type="Proteomes" id="UP000316304">
    <property type="component" value="Unassembled WGS sequence"/>
</dbReference>
<comment type="caution">
    <text evidence="1">The sequence shown here is derived from an EMBL/GenBank/DDBJ whole genome shotgun (WGS) entry which is preliminary data.</text>
</comment>